<proteinExistence type="predicted"/>
<dbReference type="Proteomes" id="UP000218432">
    <property type="component" value="Chromosome 2"/>
</dbReference>
<gene>
    <name evidence="1" type="ORF">BSFP_041920</name>
</gene>
<evidence type="ECO:0000313" key="2">
    <source>
        <dbReference type="Proteomes" id="UP000218432"/>
    </source>
</evidence>
<dbReference type="AlphaFoldDB" id="A0A1Y1BNA1"/>
<evidence type="ECO:0000313" key="1">
    <source>
        <dbReference type="EMBL" id="BAX61325.1"/>
    </source>
</evidence>
<sequence length="42" mass="4626">MRGRSPASGSAVSFALRLPRFPLGQLDAIARKRFVVQVENAR</sequence>
<reference evidence="1 2" key="1">
    <citation type="journal article" date="2017" name="Genome Announc.">
        <title>Complete Genome Sequence of Burkholderia stabilis FERMP-21014.</title>
        <authorList>
            <person name="Konishi K."/>
            <person name="Kumagai T."/>
            <person name="Sakasegawa S."/>
            <person name="Tamura T."/>
        </authorList>
    </citation>
    <scope>NUCLEOTIDE SEQUENCE [LARGE SCALE GENOMIC DNA]</scope>
    <source>
        <strain evidence="1 2">FERMP-21014</strain>
    </source>
</reference>
<name>A0A1Y1BNA1_9BURK</name>
<protein>
    <submittedName>
        <fullName evidence="1">Uncharacterized protein</fullName>
    </submittedName>
</protein>
<dbReference type="EMBL" id="AP018112">
    <property type="protein sequence ID" value="BAX61325.1"/>
    <property type="molecule type" value="Genomic_DNA"/>
</dbReference>
<accession>A0A1Y1BNA1</accession>
<organism evidence="1 2">
    <name type="scientific">Burkholderia stabilis</name>
    <dbReference type="NCBI Taxonomy" id="95485"/>
    <lineage>
        <taxon>Bacteria</taxon>
        <taxon>Pseudomonadati</taxon>
        <taxon>Pseudomonadota</taxon>
        <taxon>Betaproteobacteria</taxon>
        <taxon>Burkholderiales</taxon>
        <taxon>Burkholderiaceae</taxon>
        <taxon>Burkholderia</taxon>
        <taxon>Burkholderia cepacia complex</taxon>
    </lineage>
</organism>